<proteinExistence type="predicted"/>
<comment type="caution">
    <text evidence="2">The sequence shown here is derived from an EMBL/GenBank/DDBJ whole genome shotgun (WGS) entry which is preliminary data.</text>
</comment>
<dbReference type="EMBL" id="WWNE01000002">
    <property type="protein sequence ID" value="NBG64538.1"/>
    <property type="molecule type" value="Genomic_DNA"/>
</dbReference>
<evidence type="ECO:0000313" key="3">
    <source>
        <dbReference type="Proteomes" id="UP000470771"/>
    </source>
</evidence>
<evidence type="ECO:0000313" key="2">
    <source>
        <dbReference type="EMBL" id="NBG64538.1"/>
    </source>
</evidence>
<dbReference type="RefSeq" id="WP_160630817.1">
    <property type="nucleotide sequence ID" value="NZ_WWNE01000002.1"/>
</dbReference>
<gene>
    <name evidence="2" type="ORF">GQN54_00320</name>
</gene>
<keyword evidence="3" id="KW-1185">Reference proteome</keyword>
<reference evidence="2 3" key="1">
    <citation type="submission" date="2019-12" db="EMBL/GenBank/DDBJ databases">
        <authorList>
            <person name="Zhao J."/>
        </authorList>
    </citation>
    <scope>NUCLEOTIDE SEQUENCE [LARGE SCALE GENOMIC DNA]</scope>
    <source>
        <strain evidence="2 3">S-15</strain>
    </source>
</reference>
<protein>
    <submittedName>
        <fullName evidence="2">Uncharacterized protein</fullName>
    </submittedName>
</protein>
<dbReference type="Proteomes" id="UP000470771">
    <property type="component" value="Unassembled WGS sequence"/>
</dbReference>
<dbReference type="InterPro" id="IPR011049">
    <property type="entry name" value="Serralysin-like_metalloprot_C"/>
</dbReference>
<feature type="signal peptide" evidence="1">
    <location>
        <begin position="1"/>
        <end position="21"/>
    </location>
</feature>
<evidence type="ECO:0000256" key="1">
    <source>
        <dbReference type="SAM" id="SignalP"/>
    </source>
</evidence>
<keyword evidence="1" id="KW-0732">Signal</keyword>
<dbReference type="AlphaFoldDB" id="A0A6N9ND94"/>
<organism evidence="2 3">
    <name type="scientific">Acidiluteibacter ferrifornacis</name>
    <dbReference type="NCBI Taxonomy" id="2692424"/>
    <lineage>
        <taxon>Bacteria</taxon>
        <taxon>Pseudomonadati</taxon>
        <taxon>Bacteroidota</taxon>
        <taxon>Flavobacteriia</taxon>
        <taxon>Flavobacteriales</taxon>
        <taxon>Cryomorphaceae</taxon>
        <taxon>Acidiluteibacter</taxon>
    </lineage>
</organism>
<feature type="chain" id="PRO_5027101756" evidence="1">
    <location>
        <begin position="22"/>
        <end position="646"/>
    </location>
</feature>
<name>A0A6N9ND94_9FLAO</name>
<accession>A0A6N9ND94</accession>
<dbReference type="Gene3D" id="2.150.10.10">
    <property type="entry name" value="Serralysin-like metalloprotease, C-terminal"/>
    <property type="match status" value="1"/>
</dbReference>
<sequence length="646" mass="68664">MKQFILFLFLISFLISSGQNVSINANGTDPDNSAMLDVFATDKGLLIPRMTEAQKNAITNPATSLIIFQSNNDVGFYFNAGTPGTPSWIKLMSENDLGEPVAIQDADGDTKIDVAGSGDDDIIRFEQSGSEYFRMDSGRFEVVNSNNSVSIGNNSGAGLISNNNSFQNVVVGNNSMNGIVGRDNLAIGFNVMTSPTSIAVRENTAIGQQSMQALTTGYHNTAVGRASLTSIESGFENTSIGRNTLSGNITGSNNVALGNQAGASTTGSLNVFIGNQAGSGYVGDNALFIDNSNTNSPLIFGDFANDSVKIYGVLSVDSAKNGTGYSLPGNRGTSGEILHTDGLGKTYWSTSAASAFNLTGQTVVPNSNNYRFAVGTSSIRANFKSEIEVNTGGSTSGLLIDNQSNAGSNKKIGLQIEISSSSSKEKYGIRNYVIGTAGSSDSLFGNYTEITPNNTTTTPPAFAYKSKFMGTDGTTYGVYTENEDYNYFSGKVGIGTNTPNNLLTVYSAVEGAYFDLKGVGDAFNFSGFKLDSDEGTDKSWAFYHRKIGSELNNFSFEFFDGSTYIKPFNITPGGRIGVGNNNLLPTSDLDVVGDIEIDGSGGVGNDAFYFGDPSVDGTWRIKRDGNDLSFERRESGTWIFKMKINP</sequence>